<name>A0A485L0T7_9STRA</name>
<keyword evidence="2" id="KW-0813">Transport</keyword>
<evidence type="ECO:0000256" key="12">
    <source>
        <dbReference type="SAM" id="MobiDB-lite"/>
    </source>
</evidence>
<evidence type="ECO:0000256" key="4">
    <source>
        <dbReference type="ARBA" id="ARBA00022692"/>
    </source>
</evidence>
<sequence>MSAAAKKRTSTDASVAPGGPVRAGSVPKLAMLSNQMTAYRSVRLAGMIPLLRDHDHQSVSSIRRRVMKEPTMRVIMRAAVIGEATHHFGNEKPLQTRATMKKLPPNSQRGGGPGRAASVHKKPGESWVTNSPLRATSKFRFFWDIYTMGLLFYTSIAVPFEVAFLVTDKIDALFVFDRLVDSSFFVDMVFNFFTPYWDSGSNLLVDDLGLIARHYFRTWFLLDFVSIMPFDILGLFLDSQFKNLTIFRVLRILRVVKLVRVFRASRIFSRWQAQINIPIAIFKLVSHLATILLLAHWLGCLWGGIVHFENNTDEDTGAVINWMTVYGLHDASTSTQYIASLYWAVVTILTIGYGDVVGVTADEKVVAILCMIVGCGTYSFIIGAICGVLSSLDEATTDFRHQMDHLNMFMEKELLPREMVITLREYFIHMKDLMNHKYFSRVLDTLSPGLKGTLGVYTSGEWIHRVHFFQGGPTAEHIRFVTAITQHLSPMLFPPNESVIRNGDLTDRMYIIIKGIMARLGKVIGKGNFVGEDVILGAGVRHYDVRTLTFVETMVLSRTSLHEVLRGHFPHKKWKIRRASIFLSIARKMEYYIEELRFLRLAPDYNFTAADERTWFRARMFNDHDIELKTTALGLATNCAHIAAKTLATLALVEPSLKRRDDFFTIVTCVKTSLSMLDDSQMDLPSQRIFDTAVDPLAN</sequence>
<keyword evidence="4 13" id="KW-0812">Transmembrane</keyword>
<keyword evidence="8 13" id="KW-1133">Transmembrane helix</keyword>
<evidence type="ECO:0000256" key="13">
    <source>
        <dbReference type="SAM" id="Phobius"/>
    </source>
</evidence>
<feature type="transmembrane region" description="Helical" evidence="13">
    <location>
        <begin position="141"/>
        <end position="167"/>
    </location>
</feature>
<dbReference type="Gene3D" id="1.10.287.630">
    <property type="entry name" value="Helix hairpin bin"/>
    <property type="match status" value="1"/>
</dbReference>
<evidence type="ECO:0000256" key="5">
    <source>
        <dbReference type="ARBA" id="ARBA00022826"/>
    </source>
</evidence>
<dbReference type="Gene3D" id="1.10.287.70">
    <property type="match status" value="1"/>
</dbReference>
<reference evidence="16 17" key="1">
    <citation type="submission" date="2019-03" db="EMBL/GenBank/DDBJ databases">
        <authorList>
            <person name="Gaulin E."/>
            <person name="Dumas B."/>
        </authorList>
    </citation>
    <scope>NUCLEOTIDE SEQUENCE [LARGE SCALE GENOMIC DNA]</scope>
    <source>
        <strain evidence="16">CBS 568.67</strain>
    </source>
</reference>
<feature type="transmembrane region" description="Helical" evidence="13">
    <location>
        <begin position="337"/>
        <end position="354"/>
    </location>
</feature>
<dbReference type="EMBL" id="VJMH01005539">
    <property type="protein sequence ID" value="KAF0694775.1"/>
    <property type="molecule type" value="Genomic_DNA"/>
</dbReference>
<dbReference type="Proteomes" id="UP000332933">
    <property type="component" value="Unassembled WGS sequence"/>
</dbReference>
<dbReference type="EMBL" id="CAADRA010005560">
    <property type="protein sequence ID" value="VFT91196.1"/>
    <property type="molecule type" value="Genomic_DNA"/>
</dbReference>
<comment type="subcellular location">
    <subcellularLocation>
        <location evidence="1">Membrane</location>
        <topology evidence="1">Multi-pass membrane protein</topology>
    </subcellularLocation>
</comment>
<evidence type="ECO:0000256" key="6">
    <source>
        <dbReference type="ARBA" id="ARBA00022882"/>
    </source>
</evidence>
<dbReference type="FunFam" id="1.10.287.70:FF:000123">
    <property type="entry name" value="Potassium channel KAT3"/>
    <property type="match status" value="1"/>
</dbReference>
<feature type="transmembrane region" description="Helical" evidence="13">
    <location>
        <begin position="217"/>
        <end position="237"/>
    </location>
</feature>
<dbReference type="PANTHER" id="PTHR10217">
    <property type="entry name" value="VOLTAGE AND LIGAND GATED POTASSIUM CHANNEL"/>
    <property type="match status" value="1"/>
</dbReference>
<dbReference type="InterPro" id="IPR005821">
    <property type="entry name" value="Ion_trans_dom"/>
</dbReference>
<protein>
    <submittedName>
        <fullName evidence="16">Aste57867_14373 protein</fullName>
    </submittedName>
</protein>
<keyword evidence="3" id="KW-0633">Potassium transport</keyword>
<dbReference type="GO" id="GO:0042391">
    <property type="term" value="P:regulation of membrane potential"/>
    <property type="evidence" value="ECO:0007669"/>
    <property type="project" value="TreeGrafter"/>
</dbReference>
<dbReference type="SUPFAM" id="SSF51206">
    <property type="entry name" value="cAMP-binding domain-like"/>
    <property type="match status" value="1"/>
</dbReference>
<evidence type="ECO:0000256" key="2">
    <source>
        <dbReference type="ARBA" id="ARBA00022448"/>
    </source>
</evidence>
<dbReference type="CDD" id="cd00038">
    <property type="entry name" value="CAP_ED"/>
    <property type="match status" value="1"/>
</dbReference>
<keyword evidence="10 13" id="KW-0472">Membrane</keyword>
<organism evidence="16 17">
    <name type="scientific">Aphanomyces stellatus</name>
    <dbReference type="NCBI Taxonomy" id="120398"/>
    <lineage>
        <taxon>Eukaryota</taxon>
        <taxon>Sar</taxon>
        <taxon>Stramenopiles</taxon>
        <taxon>Oomycota</taxon>
        <taxon>Saprolegniomycetes</taxon>
        <taxon>Saprolegniales</taxon>
        <taxon>Verrucalvaceae</taxon>
        <taxon>Aphanomyces</taxon>
    </lineage>
</organism>
<dbReference type="GO" id="GO:0005886">
    <property type="term" value="C:plasma membrane"/>
    <property type="evidence" value="ECO:0007669"/>
    <property type="project" value="TreeGrafter"/>
</dbReference>
<dbReference type="Gene3D" id="2.60.120.10">
    <property type="entry name" value="Jelly Rolls"/>
    <property type="match status" value="1"/>
</dbReference>
<dbReference type="GO" id="GO:0034702">
    <property type="term" value="C:monoatomic ion channel complex"/>
    <property type="evidence" value="ECO:0007669"/>
    <property type="project" value="UniProtKB-KW"/>
</dbReference>
<evidence type="ECO:0000256" key="10">
    <source>
        <dbReference type="ARBA" id="ARBA00023136"/>
    </source>
</evidence>
<dbReference type="InterPro" id="IPR050818">
    <property type="entry name" value="KCNH_animal-type"/>
</dbReference>
<evidence type="ECO:0000313" key="15">
    <source>
        <dbReference type="EMBL" id="KAF0694775.1"/>
    </source>
</evidence>
<keyword evidence="6" id="KW-0851">Voltage-gated channel</keyword>
<dbReference type="InterPro" id="IPR000595">
    <property type="entry name" value="cNMP-bd_dom"/>
</dbReference>
<evidence type="ECO:0000259" key="14">
    <source>
        <dbReference type="PROSITE" id="PS50042"/>
    </source>
</evidence>
<feature type="transmembrane region" description="Helical" evidence="13">
    <location>
        <begin position="275"/>
        <end position="298"/>
    </location>
</feature>
<dbReference type="AlphaFoldDB" id="A0A485L0T7"/>
<gene>
    <name evidence="16" type="primary">Aste57867_14373</name>
    <name evidence="15" type="ORF">As57867_014319</name>
    <name evidence="16" type="ORF">ASTE57867_14373</name>
</gene>
<keyword evidence="5" id="KW-0631">Potassium channel</keyword>
<dbReference type="PANTHER" id="PTHR10217:SF435">
    <property type="entry name" value="POTASSIUM VOLTAGE-GATED CHANNEL PROTEIN EAG"/>
    <property type="match status" value="1"/>
</dbReference>
<keyword evidence="7" id="KW-0630">Potassium</keyword>
<feature type="domain" description="Cyclic nucleotide-binding" evidence="14">
    <location>
        <begin position="468"/>
        <end position="565"/>
    </location>
</feature>
<dbReference type="InterPro" id="IPR014710">
    <property type="entry name" value="RmlC-like_jellyroll"/>
</dbReference>
<dbReference type="PRINTS" id="PR01463">
    <property type="entry name" value="EAGCHANLFMLY"/>
</dbReference>
<dbReference type="GO" id="GO:0005249">
    <property type="term" value="F:voltage-gated potassium channel activity"/>
    <property type="evidence" value="ECO:0007669"/>
    <property type="project" value="InterPro"/>
</dbReference>
<keyword evidence="11" id="KW-0407">Ion channel</keyword>
<dbReference type="SUPFAM" id="SSF81324">
    <property type="entry name" value="Voltage-gated potassium channels"/>
    <property type="match status" value="1"/>
</dbReference>
<evidence type="ECO:0000313" key="16">
    <source>
        <dbReference type="EMBL" id="VFT91196.1"/>
    </source>
</evidence>
<evidence type="ECO:0000313" key="17">
    <source>
        <dbReference type="Proteomes" id="UP000332933"/>
    </source>
</evidence>
<dbReference type="PROSITE" id="PS50042">
    <property type="entry name" value="CNMP_BINDING_3"/>
    <property type="match status" value="1"/>
</dbReference>
<dbReference type="OrthoDB" id="432483at2759"/>
<evidence type="ECO:0000256" key="8">
    <source>
        <dbReference type="ARBA" id="ARBA00022989"/>
    </source>
</evidence>
<dbReference type="Pfam" id="PF00027">
    <property type="entry name" value="cNMP_binding"/>
    <property type="match status" value="1"/>
</dbReference>
<feature type="region of interest" description="Disordered" evidence="12">
    <location>
        <begin position="1"/>
        <end position="24"/>
    </location>
</feature>
<evidence type="ECO:0000256" key="9">
    <source>
        <dbReference type="ARBA" id="ARBA00023065"/>
    </source>
</evidence>
<accession>A0A485L0T7</accession>
<evidence type="ECO:0000256" key="11">
    <source>
        <dbReference type="ARBA" id="ARBA00023303"/>
    </source>
</evidence>
<evidence type="ECO:0000256" key="1">
    <source>
        <dbReference type="ARBA" id="ARBA00004141"/>
    </source>
</evidence>
<keyword evidence="17" id="KW-1185">Reference proteome</keyword>
<dbReference type="InterPro" id="IPR003938">
    <property type="entry name" value="K_chnl_volt-dep_EAG/ELK/ERG"/>
</dbReference>
<evidence type="ECO:0000256" key="3">
    <source>
        <dbReference type="ARBA" id="ARBA00022538"/>
    </source>
</evidence>
<reference evidence="15" key="2">
    <citation type="submission" date="2019-06" db="EMBL/GenBank/DDBJ databases">
        <title>Genomics analysis of Aphanomyces spp. identifies a new class of oomycete effector associated with host adaptation.</title>
        <authorList>
            <person name="Gaulin E."/>
        </authorList>
    </citation>
    <scope>NUCLEOTIDE SEQUENCE</scope>
    <source>
        <strain evidence="15">CBS 578.67</strain>
    </source>
</reference>
<dbReference type="Pfam" id="PF00520">
    <property type="entry name" value="Ion_trans"/>
    <property type="match status" value="1"/>
</dbReference>
<proteinExistence type="predicted"/>
<feature type="region of interest" description="Disordered" evidence="12">
    <location>
        <begin position="101"/>
        <end position="123"/>
    </location>
</feature>
<feature type="transmembrane region" description="Helical" evidence="13">
    <location>
        <begin position="366"/>
        <end position="392"/>
    </location>
</feature>
<evidence type="ECO:0000256" key="7">
    <source>
        <dbReference type="ARBA" id="ARBA00022958"/>
    </source>
</evidence>
<keyword evidence="9" id="KW-0406">Ion transport</keyword>
<dbReference type="InterPro" id="IPR018490">
    <property type="entry name" value="cNMP-bd_dom_sf"/>
</dbReference>